<proteinExistence type="predicted"/>
<dbReference type="EMBL" id="CCFA01003185">
    <property type="protein sequence ID" value="CDS00878.1"/>
    <property type="molecule type" value="Genomic_DNA"/>
</dbReference>
<reference evidence="2" key="1">
    <citation type="submission" date="2014-06" db="EMBL/GenBank/DDBJ databases">
        <authorList>
            <person name="Berkman P.J."/>
        </authorList>
    </citation>
    <scope>NUCLEOTIDE SEQUENCE [LARGE SCALE GENOMIC DNA]</scope>
</reference>
<evidence type="ECO:0000313" key="2">
    <source>
        <dbReference type="Proteomes" id="UP000242770"/>
    </source>
</evidence>
<protein>
    <submittedName>
        <fullName evidence="1">Uncharacterized protein</fullName>
    </submittedName>
</protein>
<dbReference type="AlphaFoldDB" id="A0A0F7RZW7"/>
<name>A0A0F7RZW7_9BASI</name>
<evidence type="ECO:0000313" key="1">
    <source>
        <dbReference type="EMBL" id="CDS00878.1"/>
    </source>
</evidence>
<keyword evidence="2" id="KW-1185">Reference proteome</keyword>
<accession>A0A0F7RZW7</accession>
<sequence length="35" mass="3901">MSGDLDESAKDVNQSIWPGFEQSSPILVKGEHRGW</sequence>
<dbReference type="Proteomes" id="UP000242770">
    <property type="component" value="Unassembled WGS sequence"/>
</dbReference>
<organism evidence="1 2">
    <name type="scientific">Sporisorium scitamineum</name>
    <dbReference type="NCBI Taxonomy" id="49012"/>
    <lineage>
        <taxon>Eukaryota</taxon>
        <taxon>Fungi</taxon>
        <taxon>Dikarya</taxon>
        <taxon>Basidiomycota</taxon>
        <taxon>Ustilaginomycotina</taxon>
        <taxon>Ustilaginomycetes</taxon>
        <taxon>Ustilaginales</taxon>
        <taxon>Ustilaginaceae</taxon>
        <taxon>Sporisorium</taxon>
    </lineage>
</organism>
<gene>
    <name evidence="1" type="primary">SSCI53510.1</name>
</gene>